<dbReference type="GeneID" id="65565341"/>
<dbReference type="Gene3D" id="3.40.1180.10">
    <property type="entry name" value="Decaprenyl diphosphate synthase-like"/>
    <property type="match status" value="1"/>
</dbReference>
<dbReference type="Proteomes" id="UP000680656">
    <property type="component" value="Chromosome"/>
</dbReference>
<evidence type="ECO:0000313" key="3">
    <source>
        <dbReference type="Proteomes" id="UP000680656"/>
    </source>
</evidence>
<dbReference type="RefSeq" id="WP_214418456.1">
    <property type="nucleotide sequence ID" value="NZ_CP075546.1"/>
</dbReference>
<dbReference type="GO" id="GO:0045547">
    <property type="term" value="F:ditrans,polycis-polyprenyl diphosphate synthase [(2E,6E)-farnesyl diphosphate specific] activity"/>
    <property type="evidence" value="ECO:0007669"/>
    <property type="project" value="TreeGrafter"/>
</dbReference>
<protein>
    <submittedName>
        <fullName evidence="2">Undecaprenyl diphosphate synthase family protein</fullName>
    </submittedName>
</protein>
<accession>A0A8E7AZP3</accession>
<dbReference type="GO" id="GO:0016094">
    <property type="term" value="P:polyprenol biosynthetic process"/>
    <property type="evidence" value="ECO:0007669"/>
    <property type="project" value="TreeGrafter"/>
</dbReference>
<name>A0A8E7AZP3_9EURY</name>
<keyword evidence="1" id="KW-0808">Transferase</keyword>
<organism evidence="2 3">
    <name type="scientific">Methanospirillum purgamenti</name>
    <dbReference type="NCBI Taxonomy" id="2834276"/>
    <lineage>
        <taxon>Archaea</taxon>
        <taxon>Methanobacteriati</taxon>
        <taxon>Methanobacteriota</taxon>
        <taxon>Stenosarchaea group</taxon>
        <taxon>Methanomicrobia</taxon>
        <taxon>Methanomicrobiales</taxon>
        <taxon>Methanospirillaceae</taxon>
        <taxon>Methanospirillum</taxon>
    </lineage>
</organism>
<dbReference type="EMBL" id="CP075546">
    <property type="protein sequence ID" value="QVV87636.1"/>
    <property type="molecule type" value="Genomic_DNA"/>
</dbReference>
<dbReference type="PANTHER" id="PTHR10291:SF28">
    <property type="entry name" value="UNDECAPRENYL DIPHOSPHATE SYNTHASE"/>
    <property type="match status" value="1"/>
</dbReference>
<dbReference type="InterPro" id="IPR001441">
    <property type="entry name" value="UPP_synth-like"/>
</dbReference>
<dbReference type="KEGG" id="mrtj:KHC33_09685"/>
<dbReference type="SUPFAM" id="SSF64005">
    <property type="entry name" value="Undecaprenyl diphosphate synthase"/>
    <property type="match status" value="1"/>
</dbReference>
<dbReference type="InterPro" id="IPR036424">
    <property type="entry name" value="UPP_synth-like_sf"/>
</dbReference>
<evidence type="ECO:0000256" key="1">
    <source>
        <dbReference type="ARBA" id="ARBA00022679"/>
    </source>
</evidence>
<keyword evidence="3" id="KW-1185">Reference proteome</keyword>
<proteinExistence type="predicted"/>
<dbReference type="PANTHER" id="PTHR10291">
    <property type="entry name" value="DEHYDRODOLICHYL DIPHOSPHATE SYNTHASE FAMILY MEMBER"/>
    <property type="match status" value="1"/>
</dbReference>
<sequence length="208" mass="23986">MIYQIYEWHLLRDIDSIPQVICFMISGIEMENNPSKMRRVIEWCLEISDNIQKKNQECPGIKEIIIHINTGSPEKNPPYMSEIRNLSTIATVHLHYGDHSEVFGNGVPVIIAIGKSGREEIADAIQAMASDNILPEHVTNEVLEKYLTFSHTPDCVIKTGGAHLVDFLIWQSVYSELFFLDLNWEKIRKIDLLRAFRDFQARNRRFGA</sequence>
<evidence type="ECO:0000313" key="2">
    <source>
        <dbReference type="EMBL" id="QVV87636.1"/>
    </source>
</evidence>
<dbReference type="FunFam" id="3.40.1180.10:FF:000016">
    <property type="entry name" value="Undecaprenyl diphosphate synthase"/>
    <property type="match status" value="1"/>
</dbReference>
<reference evidence="2 3" key="1">
    <citation type="submission" date="2021-05" db="EMBL/GenBank/DDBJ databases">
        <title>A novel Methanospirillum isolate from a pyrite-forming mixed culture.</title>
        <authorList>
            <person name="Bunk B."/>
            <person name="Sproer C."/>
            <person name="Spring S."/>
            <person name="Pester M."/>
        </authorList>
    </citation>
    <scope>NUCLEOTIDE SEQUENCE [LARGE SCALE GENOMIC DNA]</scope>
    <source>
        <strain evidence="2 3">J.3.6.1-F.2.7.3</strain>
    </source>
</reference>
<gene>
    <name evidence="2" type="ORF">KHC33_09685</name>
</gene>
<dbReference type="AlphaFoldDB" id="A0A8E7AZP3"/>
<dbReference type="Pfam" id="PF01255">
    <property type="entry name" value="Prenyltransf"/>
    <property type="match status" value="1"/>
</dbReference>